<gene>
    <name evidence="1" type="ORF">CVIRNUC_003479</name>
</gene>
<comment type="caution">
    <text evidence="1">The sequence shown here is derived from an EMBL/GenBank/DDBJ whole genome shotgun (WGS) entry which is preliminary data.</text>
</comment>
<evidence type="ECO:0000313" key="1">
    <source>
        <dbReference type="EMBL" id="CAK0767613.1"/>
    </source>
</evidence>
<organism evidence="1 2">
    <name type="scientific">Coccomyxa viridis</name>
    <dbReference type="NCBI Taxonomy" id="1274662"/>
    <lineage>
        <taxon>Eukaryota</taxon>
        <taxon>Viridiplantae</taxon>
        <taxon>Chlorophyta</taxon>
        <taxon>core chlorophytes</taxon>
        <taxon>Trebouxiophyceae</taxon>
        <taxon>Trebouxiophyceae incertae sedis</taxon>
        <taxon>Coccomyxaceae</taxon>
        <taxon>Coccomyxa</taxon>
    </lineage>
</organism>
<evidence type="ECO:0008006" key="3">
    <source>
        <dbReference type="Google" id="ProtNLM"/>
    </source>
</evidence>
<sequence>MSNKKFSLKIKKFSFDMMGRSDVVAVVAKRKSGKSFFIRDMLHHFRDIPVGTVISQTERVNSFYKDFVPPSLIHDEYRDEIIEKVLKRQRLVLDKVRKDPEYVNVDPSAFLLMDDCMADVSWQKAPVMREIFFNGRHFKLLTVLSLQYVMGLSVAFRNQVDWVFLFKEGIWANKKRLYENFAGMFHNQQIFNAVLDQVTNDYGCLVIHNGASSNVLSDQIFWYRAEDRSTGDWRTCLDCFWDMEKEKDEDEEDNDTGDFSRRFGRNNIEVNVIKRH</sequence>
<dbReference type="EMBL" id="CAUYUE010000004">
    <property type="protein sequence ID" value="CAK0767613.1"/>
    <property type="molecule type" value="Genomic_DNA"/>
</dbReference>
<dbReference type="AlphaFoldDB" id="A0AAV1I318"/>
<proteinExistence type="predicted"/>
<evidence type="ECO:0000313" key="2">
    <source>
        <dbReference type="Proteomes" id="UP001314263"/>
    </source>
</evidence>
<name>A0AAV1I318_9CHLO</name>
<reference evidence="1 2" key="1">
    <citation type="submission" date="2023-10" db="EMBL/GenBank/DDBJ databases">
        <authorList>
            <person name="Maclean D."/>
            <person name="Macfadyen A."/>
        </authorList>
    </citation>
    <scope>NUCLEOTIDE SEQUENCE [LARGE SCALE GENOMIC DNA]</scope>
</reference>
<keyword evidence="2" id="KW-1185">Reference proteome</keyword>
<protein>
    <recommendedName>
        <fullName evidence="3">Packaging ATPase</fullName>
    </recommendedName>
</protein>
<dbReference type="Proteomes" id="UP001314263">
    <property type="component" value="Unassembled WGS sequence"/>
</dbReference>
<accession>A0AAV1I318</accession>